<evidence type="ECO:0000313" key="2">
    <source>
        <dbReference type="EMBL" id="MBE4750106.1"/>
    </source>
</evidence>
<gene>
    <name evidence="2" type="ORF">G4177_18225</name>
</gene>
<dbReference type="InterPro" id="IPR004155">
    <property type="entry name" value="PBS_lyase_HEAT"/>
</dbReference>
<keyword evidence="3" id="KW-1185">Reference proteome</keyword>
<dbReference type="SUPFAM" id="SSF48371">
    <property type="entry name" value="ARM repeat"/>
    <property type="match status" value="1"/>
</dbReference>
<feature type="region of interest" description="Disordered" evidence="1">
    <location>
        <begin position="1"/>
        <end position="21"/>
    </location>
</feature>
<protein>
    <submittedName>
        <fullName evidence="2">HEAT repeat domain-containing protein</fullName>
    </submittedName>
</protein>
<dbReference type="EMBL" id="JAAIYO010000005">
    <property type="protein sequence ID" value="MBE4750106.1"/>
    <property type="molecule type" value="Genomic_DNA"/>
</dbReference>
<dbReference type="SMART" id="SM00567">
    <property type="entry name" value="EZ_HEAT"/>
    <property type="match status" value="3"/>
</dbReference>
<evidence type="ECO:0000256" key="1">
    <source>
        <dbReference type="SAM" id="MobiDB-lite"/>
    </source>
</evidence>
<sequence>MSRSEPLSQEQRESALKDIQGPDRSVIVPAAKALSEDRTTTSRLLELLDVESHVDARHGILYALSWHADLGTWDLMVRILADPQEAPNVRGQAAEGLSYMFYQVKLDSKEAEAAIKALLAALKDPSPEVRYCAINTLGATGHLPLIPVLKEMLADQTPVPGWVGTVGEEASRALDWIGRAHSQRLKDGL</sequence>
<evidence type="ECO:0000313" key="3">
    <source>
        <dbReference type="Proteomes" id="UP001516472"/>
    </source>
</evidence>
<dbReference type="InterPro" id="IPR011989">
    <property type="entry name" value="ARM-like"/>
</dbReference>
<organism evidence="2 3">
    <name type="scientific">Corallococcus soli</name>
    <dbReference type="NCBI Taxonomy" id="2710757"/>
    <lineage>
        <taxon>Bacteria</taxon>
        <taxon>Pseudomonadati</taxon>
        <taxon>Myxococcota</taxon>
        <taxon>Myxococcia</taxon>
        <taxon>Myxococcales</taxon>
        <taxon>Cystobacterineae</taxon>
        <taxon>Myxococcaceae</taxon>
        <taxon>Corallococcus</taxon>
    </lineage>
</organism>
<dbReference type="InterPro" id="IPR016024">
    <property type="entry name" value="ARM-type_fold"/>
</dbReference>
<name>A0ABR9PQA1_9BACT</name>
<proteinExistence type="predicted"/>
<dbReference type="Proteomes" id="UP001516472">
    <property type="component" value="Unassembled WGS sequence"/>
</dbReference>
<dbReference type="Pfam" id="PF13646">
    <property type="entry name" value="HEAT_2"/>
    <property type="match status" value="1"/>
</dbReference>
<reference evidence="2 3" key="1">
    <citation type="submission" date="2020-02" db="EMBL/GenBank/DDBJ databases">
        <authorList>
            <person name="Babadi Z.K."/>
            <person name="Risdian C."/>
            <person name="Ebrahimipour G.H."/>
            <person name="Wink J."/>
        </authorList>
    </citation>
    <scope>NUCLEOTIDE SEQUENCE [LARGE SCALE GENOMIC DNA]</scope>
    <source>
        <strain evidence="2 3">ZKHCc1 1396</strain>
    </source>
</reference>
<accession>A0ABR9PQA1</accession>
<dbReference type="Gene3D" id="1.25.10.10">
    <property type="entry name" value="Leucine-rich Repeat Variant"/>
    <property type="match status" value="1"/>
</dbReference>
<comment type="caution">
    <text evidence="2">The sequence shown here is derived from an EMBL/GenBank/DDBJ whole genome shotgun (WGS) entry which is preliminary data.</text>
</comment>